<keyword evidence="2 6" id="KW-0812">Transmembrane</keyword>
<comment type="subcellular location">
    <subcellularLocation>
        <location evidence="1">Membrane</location>
        <topology evidence="1">Single-pass membrane protein</topology>
    </subcellularLocation>
</comment>
<dbReference type="Pfam" id="PF04228">
    <property type="entry name" value="Zn_peptidase"/>
    <property type="match status" value="1"/>
</dbReference>
<dbReference type="PANTHER" id="PTHR30168:SF0">
    <property type="entry name" value="INNER MEMBRANE PROTEIN"/>
    <property type="match status" value="1"/>
</dbReference>
<evidence type="ECO:0000256" key="4">
    <source>
        <dbReference type="ARBA" id="ARBA00023136"/>
    </source>
</evidence>
<evidence type="ECO:0000256" key="5">
    <source>
        <dbReference type="SAM" id="MobiDB-lite"/>
    </source>
</evidence>
<evidence type="ECO:0000313" key="7">
    <source>
        <dbReference type="EMBL" id="GAA4692295.1"/>
    </source>
</evidence>
<feature type="compositionally biased region" description="Gly residues" evidence="5">
    <location>
        <begin position="15"/>
        <end position="24"/>
    </location>
</feature>
<gene>
    <name evidence="7" type="ORF">GCM10025781_06820</name>
</gene>
<organism evidence="7 8">
    <name type="scientific">Kocuria gwangalliensis</name>
    <dbReference type="NCBI Taxonomy" id="501592"/>
    <lineage>
        <taxon>Bacteria</taxon>
        <taxon>Bacillati</taxon>
        <taxon>Actinomycetota</taxon>
        <taxon>Actinomycetes</taxon>
        <taxon>Micrococcales</taxon>
        <taxon>Micrococcaceae</taxon>
        <taxon>Kocuria</taxon>
    </lineage>
</organism>
<feature type="compositionally biased region" description="Polar residues" evidence="5">
    <location>
        <begin position="1"/>
        <end position="13"/>
    </location>
</feature>
<feature type="transmembrane region" description="Helical" evidence="6">
    <location>
        <begin position="28"/>
        <end position="47"/>
    </location>
</feature>
<proteinExistence type="predicted"/>
<comment type="caution">
    <text evidence="7">The sequence shown here is derived from an EMBL/GenBank/DDBJ whole genome shotgun (WGS) entry which is preliminary data.</text>
</comment>
<dbReference type="PANTHER" id="PTHR30168">
    <property type="entry name" value="PUTATIVE MEMBRANE PROTEIN YPFJ"/>
    <property type="match status" value="1"/>
</dbReference>
<dbReference type="Proteomes" id="UP001501446">
    <property type="component" value="Unassembled WGS sequence"/>
</dbReference>
<reference evidence="8" key="1">
    <citation type="journal article" date="2019" name="Int. J. Syst. Evol. Microbiol.">
        <title>The Global Catalogue of Microorganisms (GCM) 10K type strain sequencing project: providing services to taxonomists for standard genome sequencing and annotation.</title>
        <authorList>
            <consortium name="The Broad Institute Genomics Platform"/>
            <consortium name="The Broad Institute Genome Sequencing Center for Infectious Disease"/>
            <person name="Wu L."/>
            <person name="Ma J."/>
        </authorList>
    </citation>
    <scope>NUCLEOTIDE SEQUENCE [LARGE SCALE GENOMIC DNA]</scope>
    <source>
        <strain evidence="8">JCM 18958</strain>
    </source>
</reference>
<dbReference type="InterPro" id="IPR007343">
    <property type="entry name" value="Uncharacterised_pept_Zn_put"/>
</dbReference>
<keyword evidence="8" id="KW-1185">Reference proteome</keyword>
<sequence>MSFNDNSRLDTSQVGSGGGRGGRGGRGVAVGGGLGGIIVLVVAGLLFGQDGIDMVTGGGQQQQQQGSITSVAEQDQELAERCQTGADADRYDDCRQIATVNSLNEFWGSYYPEASGERYTQPGVMLYEGVEQSGCGQASAAVGPFYCPADTSVYLDVGFFDQMRESFGASANALAQEYVMAHEVGHHIQNLQGNLGIAQQNPQGADSGAVRVELQADCYAGMWAHHASQPGGSVSLEPITQEQLADALNAAEAIGDDRIQETTQGRANPESFTHGSSAQRQAWFLTGYQTGEINQCDTFSARDLNRPAGLQS</sequence>
<evidence type="ECO:0000313" key="8">
    <source>
        <dbReference type="Proteomes" id="UP001501446"/>
    </source>
</evidence>
<keyword evidence="3 6" id="KW-1133">Transmembrane helix</keyword>
<protein>
    <submittedName>
        <fullName evidence="7">Neutral zinc metallopeptidase</fullName>
    </submittedName>
</protein>
<evidence type="ECO:0000256" key="6">
    <source>
        <dbReference type="SAM" id="Phobius"/>
    </source>
</evidence>
<evidence type="ECO:0000256" key="1">
    <source>
        <dbReference type="ARBA" id="ARBA00004167"/>
    </source>
</evidence>
<accession>A0ABP8WMF0</accession>
<name>A0ABP8WMF0_9MICC</name>
<keyword evidence="4 6" id="KW-0472">Membrane</keyword>
<dbReference type="EMBL" id="BAABLN010000008">
    <property type="protein sequence ID" value="GAA4692295.1"/>
    <property type="molecule type" value="Genomic_DNA"/>
</dbReference>
<dbReference type="RefSeq" id="WP_345310555.1">
    <property type="nucleotide sequence ID" value="NZ_BAABLN010000008.1"/>
</dbReference>
<feature type="region of interest" description="Disordered" evidence="5">
    <location>
        <begin position="1"/>
        <end position="24"/>
    </location>
</feature>
<evidence type="ECO:0000256" key="3">
    <source>
        <dbReference type="ARBA" id="ARBA00022989"/>
    </source>
</evidence>
<evidence type="ECO:0000256" key="2">
    <source>
        <dbReference type="ARBA" id="ARBA00022692"/>
    </source>
</evidence>